<protein>
    <submittedName>
        <fullName evidence="1">Uncharacterized protein</fullName>
    </submittedName>
</protein>
<accession>J1IZ92</accession>
<dbReference type="Proteomes" id="UP000008748">
    <property type="component" value="Unassembled WGS sequence"/>
</dbReference>
<gene>
    <name evidence="1" type="ORF">ME7_00827</name>
</gene>
<evidence type="ECO:0000313" key="2">
    <source>
        <dbReference type="Proteomes" id="UP000008748"/>
    </source>
</evidence>
<evidence type="ECO:0000313" key="1">
    <source>
        <dbReference type="EMBL" id="EJF76625.1"/>
    </source>
</evidence>
<reference evidence="1 2" key="1">
    <citation type="submission" date="2012-03" db="EMBL/GenBank/DDBJ databases">
        <title>The Genome Sequence of Bartonella birtlesii LL-WM9.</title>
        <authorList>
            <consortium name="The Broad Institute Genome Sequencing Platform"/>
            <consortium name="The Broad Institute Genome Sequencing Center for Infectious Disease"/>
            <person name="Feldgarden M."/>
            <person name="Kirby J."/>
            <person name="Kosoy M."/>
            <person name="Birtles R."/>
            <person name="Probert W.S."/>
            <person name="Chiaraviglio L."/>
            <person name="Young S.K."/>
            <person name="Zeng Q."/>
            <person name="Gargeya S."/>
            <person name="Fitzgerald M."/>
            <person name="Haas B."/>
            <person name="Abouelleil A."/>
            <person name="Alvarado L."/>
            <person name="Arachchi H.M."/>
            <person name="Berlin A."/>
            <person name="Chapman S.B."/>
            <person name="Gearin G."/>
            <person name="Goldberg J."/>
            <person name="Griggs A."/>
            <person name="Gujja S."/>
            <person name="Hansen M."/>
            <person name="Heiman D."/>
            <person name="Howarth C."/>
            <person name="Larimer J."/>
            <person name="Lui A."/>
            <person name="MacDonald P.J.P."/>
            <person name="McCowen C."/>
            <person name="Montmayeur A."/>
            <person name="Murphy C."/>
            <person name="Neiman D."/>
            <person name="Pearson M."/>
            <person name="Priest M."/>
            <person name="Roberts A."/>
            <person name="Saif S."/>
            <person name="Shea T."/>
            <person name="Sisk P."/>
            <person name="Stolte C."/>
            <person name="Sykes S."/>
            <person name="Wortman J."/>
            <person name="Nusbaum C."/>
            <person name="Birren B."/>
        </authorList>
    </citation>
    <scope>NUCLEOTIDE SEQUENCE [LARGE SCALE GENOMIC DNA]</scope>
    <source>
        <strain evidence="1 2">LL-WM9</strain>
    </source>
</reference>
<organism evidence="1 2">
    <name type="scientific">Bartonella birtlesii LL-WM9</name>
    <dbReference type="NCBI Taxonomy" id="1094552"/>
    <lineage>
        <taxon>Bacteria</taxon>
        <taxon>Pseudomonadati</taxon>
        <taxon>Pseudomonadota</taxon>
        <taxon>Alphaproteobacteria</taxon>
        <taxon>Hyphomicrobiales</taxon>
        <taxon>Bartonellaceae</taxon>
        <taxon>Bartonella</taxon>
    </lineage>
</organism>
<comment type="caution">
    <text evidence="1">The sequence shown here is derived from an EMBL/GenBank/DDBJ whole genome shotgun (WGS) entry which is preliminary data.</text>
</comment>
<dbReference type="HOGENOM" id="CLU_1783070_0_0_5"/>
<keyword evidence="2" id="KW-1185">Reference proteome</keyword>
<dbReference type="EMBL" id="AIMC01000017">
    <property type="protein sequence ID" value="EJF76625.1"/>
    <property type="molecule type" value="Genomic_DNA"/>
</dbReference>
<name>J1IZ92_9HYPH</name>
<proteinExistence type="predicted"/>
<sequence>MHQKNATKTLWIGNDTAKTNLYHPLYTLRAPISHTNEESLQPVKNQLSLKIFSHHMFFLKNKERKQHSSMLLYAKLTLPNTLNRFIPRSHTTLNNHSSKNHFSKNTPHGRIKRFFSQKVTKGKIYPPKTFFINCVLNATNILRIS</sequence>
<dbReference type="AlphaFoldDB" id="J1IZ92"/>